<protein>
    <recommendedName>
        <fullName evidence="1">AB hydrolase-1 domain-containing protein</fullName>
    </recommendedName>
</protein>
<dbReference type="PRINTS" id="PR00111">
    <property type="entry name" value="ABHYDROLASE"/>
</dbReference>
<dbReference type="Gene3D" id="3.40.50.1820">
    <property type="entry name" value="alpha/beta hydrolase"/>
    <property type="match status" value="1"/>
</dbReference>
<keyword evidence="3" id="KW-1185">Reference proteome</keyword>
<proteinExistence type="predicted"/>
<dbReference type="Proteomes" id="UP001500943">
    <property type="component" value="Unassembled WGS sequence"/>
</dbReference>
<dbReference type="InterPro" id="IPR000073">
    <property type="entry name" value="AB_hydrolase_1"/>
</dbReference>
<evidence type="ECO:0000313" key="3">
    <source>
        <dbReference type="Proteomes" id="UP001500943"/>
    </source>
</evidence>
<evidence type="ECO:0000259" key="1">
    <source>
        <dbReference type="Pfam" id="PF00561"/>
    </source>
</evidence>
<dbReference type="PANTHER" id="PTHR43798:SF33">
    <property type="entry name" value="HYDROLASE, PUTATIVE (AFU_ORTHOLOGUE AFUA_2G14860)-RELATED"/>
    <property type="match status" value="1"/>
</dbReference>
<evidence type="ECO:0000313" key="2">
    <source>
        <dbReference type="EMBL" id="GAA1220642.1"/>
    </source>
</evidence>
<dbReference type="RefSeq" id="WP_343925522.1">
    <property type="nucleotide sequence ID" value="NZ_BAAAKW010000033.1"/>
</dbReference>
<organism evidence="2 3">
    <name type="scientific">Rhodoglobus aureus</name>
    <dbReference type="NCBI Taxonomy" id="191497"/>
    <lineage>
        <taxon>Bacteria</taxon>
        <taxon>Bacillati</taxon>
        <taxon>Actinomycetota</taxon>
        <taxon>Actinomycetes</taxon>
        <taxon>Micrococcales</taxon>
        <taxon>Microbacteriaceae</taxon>
        <taxon>Rhodoglobus</taxon>
    </lineage>
</organism>
<feature type="domain" description="AB hydrolase-1" evidence="1">
    <location>
        <begin position="31"/>
        <end position="133"/>
    </location>
</feature>
<dbReference type="InterPro" id="IPR050266">
    <property type="entry name" value="AB_hydrolase_sf"/>
</dbReference>
<accession>A0ABP4GGL9</accession>
<name>A0ABP4GGL9_9MICO</name>
<comment type="caution">
    <text evidence="2">The sequence shown here is derived from an EMBL/GenBank/DDBJ whole genome shotgun (WGS) entry which is preliminary data.</text>
</comment>
<dbReference type="InterPro" id="IPR029058">
    <property type="entry name" value="AB_hydrolase_fold"/>
</dbReference>
<dbReference type="PANTHER" id="PTHR43798">
    <property type="entry name" value="MONOACYLGLYCEROL LIPASE"/>
    <property type="match status" value="1"/>
</dbReference>
<reference evidence="3" key="1">
    <citation type="journal article" date="2019" name="Int. J. Syst. Evol. Microbiol.">
        <title>The Global Catalogue of Microorganisms (GCM) 10K type strain sequencing project: providing services to taxonomists for standard genome sequencing and annotation.</title>
        <authorList>
            <consortium name="The Broad Institute Genomics Platform"/>
            <consortium name="The Broad Institute Genome Sequencing Center for Infectious Disease"/>
            <person name="Wu L."/>
            <person name="Ma J."/>
        </authorList>
    </citation>
    <scope>NUCLEOTIDE SEQUENCE [LARGE SCALE GENOMIC DNA]</scope>
    <source>
        <strain evidence="3">JCM 12762</strain>
    </source>
</reference>
<dbReference type="Pfam" id="PF00561">
    <property type="entry name" value="Abhydrolase_1"/>
    <property type="match status" value="1"/>
</dbReference>
<gene>
    <name evidence="2" type="ORF">GCM10009655_20270</name>
</gene>
<dbReference type="SUPFAM" id="SSF53474">
    <property type="entry name" value="alpha/beta-Hydrolases"/>
    <property type="match status" value="1"/>
</dbReference>
<dbReference type="EMBL" id="BAAAKW010000033">
    <property type="protein sequence ID" value="GAA1220642.1"/>
    <property type="molecule type" value="Genomic_DNA"/>
</dbReference>
<sequence>MTQHYRTITCPVEGGELTAAVWEPDAQPKGTILAIHGITASHMSWPLVATAFPEYRVIAPDLRGRGASRDLPAPFGMPQHAADMNALLAATDTQLALVVGHSMGGFVAASLAAQYPERVTGLILIDGGLPIPAPEGTSMEELPQAILGPAADRLSMTFPDRASYDEFWALHPAFEGNFTQAVRDYVDYDLVGTEPNFHPASNIAAVSCDALQLSGDETYLGALSGLTVPVHFIRAPRGLLNQVPALYSPEQCDQWRAEFPQVIFHEAPDVNHYTITLSQRGADVVAGVMDELLTSQSREVRA</sequence>